<evidence type="ECO:0000256" key="6">
    <source>
        <dbReference type="ARBA" id="ARBA00023078"/>
    </source>
</evidence>
<comment type="subcellular location">
    <subcellularLocation>
        <location evidence="1">Membrane</location>
        <topology evidence="1">Single-pass membrane protein</topology>
    </subcellularLocation>
    <subcellularLocation>
        <location evidence="10">Plastid</location>
        <location evidence="10">Chloroplast thylakoid membrane</location>
        <topology evidence="10">Single-pass membrane protein</topology>
    </subcellularLocation>
</comment>
<comment type="function">
    <text evidence="8 10">Component of the cytochrome b6-f complex, which mediates electron transfer between photosystem II (PSII) and photosystem I (PSI), cyclic electron flow around PSI, and state transitions. PetL is important for photoautotrophic growth as well as for electron transfer efficiency and stability of the cytochrome b6-f complex.</text>
</comment>
<name>A0A1Z1M6R9_BOSMO</name>
<comment type="subunit">
    <text evidence="9 10">The 4 large subunits of the cytochrome b6-f complex are cytochrome b6, subunit IV (17 kDa polypeptide, PetD), cytochrome f and the Rieske protein, while the 4 small subunits are PetG, PetL, PetM and PetN. The complex functions as a dimer.</text>
</comment>
<protein>
    <recommendedName>
        <fullName evidence="10">Cytochrome b6-f complex subunit 6</fullName>
    </recommendedName>
    <alternativeName>
        <fullName evidence="10">Cytochrome b6-f complex subunit PetL</fullName>
    </alternativeName>
    <alternativeName>
        <fullName evidence="10">Cytochrome b6-f complex subunit VI</fullName>
    </alternativeName>
</protein>
<accession>A0A1Z1M6R9</accession>
<dbReference type="GO" id="GO:0009535">
    <property type="term" value="C:chloroplast thylakoid membrane"/>
    <property type="evidence" value="ECO:0007669"/>
    <property type="project" value="UniProtKB-SubCell"/>
</dbReference>
<dbReference type="RefSeq" id="YP_009393078.1">
    <property type="nucleotide sequence ID" value="NC_035266.1"/>
</dbReference>
<dbReference type="GeneID" id="33354718"/>
<evidence type="ECO:0000256" key="2">
    <source>
        <dbReference type="ARBA" id="ARBA00022448"/>
    </source>
</evidence>
<keyword evidence="6 10" id="KW-0793">Thylakoid</keyword>
<gene>
    <name evidence="10 11" type="primary">petL</name>
</gene>
<evidence type="ECO:0000256" key="1">
    <source>
        <dbReference type="ARBA" id="ARBA00004167"/>
    </source>
</evidence>
<dbReference type="GO" id="GO:0009055">
    <property type="term" value="F:electron transfer activity"/>
    <property type="evidence" value="ECO:0007669"/>
    <property type="project" value="InterPro"/>
</dbReference>
<dbReference type="InterPro" id="IPR007802">
    <property type="entry name" value="Cyt_b6/f_cplx_su6"/>
</dbReference>
<reference evidence="11" key="1">
    <citation type="journal article" date="2017" name="J. Phycol.">
        <title>Analysis of chloroplast genomes and a supermatrix inform reclassification of the Rhodomelaceae (Rhodophyta).</title>
        <authorList>
            <person name="Diaz-Tapia P."/>
            <person name="Maggs C.A."/>
            <person name="West J.A."/>
            <person name="Verbruggen H."/>
        </authorList>
    </citation>
    <scope>NUCLEOTIDE SEQUENCE</scope>
    <source>
        <strain evidence="11">JW3660</strain>
    </source>
</reference>
<evidence type="ECO:0000256" key="7">
    <source>
        <dbReference type="ARBA" id="ARBA00023136"/>
    </source>
</evidence>
<feature type="transmembrane region" description="Helical" evidence="10">
    <location>
        <begin position="6"/>
        <end position="25"/>
    </location>
</feature>
<evidence type="ECO:0000256" key="8">
    <source>
        <dbReference type="ARBA" id="ARBA00025197"/>
    </source>
</evidence>
<evidence type="ECO:0000256" key="9">
    <source>
        <dbReference type="ARBA" id="ARBA00025834"/>
    </source>
</evidence>
<keyword evidence="10" id="KW-0602">Photosynthesis</keyword>
<keyword evidence="4 10" id="KW-0249">Electron transport</keyword>
<keyword evidence="2 10" id="KW-0813">Transport</keyword>
<dbReference type="HAMAP" id="MF_00433">
    <property type="entry name" value="Cytb6_f_PetL"/>
    <property type="match status" value="1"/>
</dbReference>
<dbReference type="GO" id="GO:0015979">
    <property type="term" value="P:photosynthesis"/>
    <property type="evidence" value="ECO:0007669"/>
    <property type="project" value="UniProtKB-KW"/>
</dbReference>
<evidence type="ECO:0000256" key="5">
    <source>
        <dbReference type="ARBA" id="ARBA00022989"/>
    </source>
</evidence>
<organism evidence="11">
    <name type="scientific">Bostrychia moritziana</name>
    <name type="common">Red alga</name>
    <name type="synonym">Polysiphonia moritziana</name>
    <dbReference type="NCBI Taxonomy" id="103713"/>
    <lineage>
        <taxon>Eukaryota</taxon>
        <taxon>Rhodophyta</taxon>
        <taxon>Florideophyceae</taxon>
        <taxon>Rhodymeniophycidae</taxon>
        <taxon>Ceramiales</taxon>
        <taxon>Rhodomelaceae</taxon>
        <taxon>Bostrychia</taxon>
    </lineage>
</organism>
<evidence type="ECO:0000256" key="3">
    <source>
        <dbReference type="ARBA" id="ARBA00022692"/>
    </source>
</evidence>
<sequence>MSIIISYLIFVCLFITLAVSLYFGLQFIKLI</sequence>
<dbReference type="Pfam" id="PF05115">
    <property type="entry name" value="PetL"/>
    <property type="match status" value="1"/>
</dbReference>
<keyword evidence="3 10" id="KW-0812">Transmembrane</keyword>
<comment type="similarity">
    <text evidence="10">Belongs to the PetL family.</text>
</comment>
<evidence type="ECO:0000313" key="11">
    <source>
        <dbReference type="EMBL" id="ARW61640.1"/>
    </source>
</evidence>
<dbReference type="GO" id="GO:0009512">
    <property type="term" value="C:cytochrome b6f complex"/>
    <property type="evidence" value="ECO:0007669"/>
    <property type="project" value="InterPro"/>
</dbReference>
<evidence type="ECO:0000256" key="4">
    <source>
        <dbReference type="ARBA" id="ARBA00022982"/>
    </source>
</evidence>
<proteinExistence type="inferred from homology"/>
<dbReference type="EMBL" id="MF101419">
    <property type="protein sequence ID" value="ARW61640.1"/>
    <property type="molecule type" value="Genomic_DNA"/>
</dbReference>
<keyword evidence="11" id="KW-0934">Plastid</keyword>
<geneLocation type="chloroplast" evidence="11"/>
<keyword evidence="5 10" id="KW-1133">Transmembrane helix</keyword>
<keyword evidence="11" id="KW-0150">Chloroplast</keyword>
<dbReference type="AlphaFoldDB" id="A0A1Z1M6R9"/>
<evidence type="ECO:0000256" key="10">
    <source>
        <dbReference type="HAMAP-Rule" id="MF_00433"/>
    </source>
</evidence>
<keyword evidence="7 10" id="KW-0472">Membrane</keyword>